<proteinExistence type="predicted"/>
<sequence length="159" mass="16768">MTTLAITPDDPRSPDVRALLTRHLELMHEQSPPEDVHALDVDALTAPHVTFVSARDGAGGELLGVGAITEISPGHGEIKSMHTAAAARRRGVAGALLDHLLALADARGYARVSLETGTEDGFAAARALYARAGFAECPPFGSYRESPSSVFLTRESRPA</sequence>
<dbReference type="AlphaFoldDB" id="A0A511FBY9"/>
<dbReference type="InterPro" id="IPR050832">
    <property type="entry name" value="Bact_Acetyltransf"/>
</dbReference>
<dbReference type="SUPFAM" id="SSF55729">
    <property type="entry name" value="Acyl-CoA N-acyltransferases (Nat)"/>
    <property type="match status" value="1"/>
</dbReference>
<feature type="domain" description="N-acetyltransferase" evidence="3">
    <location>
        <begin position="1"/>
        <end position="157"/>
    </location>
</feature>
<dbReference type="OrthoDB" id="9803233at2"/>
<protein>
    <submittedName>
        <fullName evidence="4">GCN5 family N-acetyltransferase</fullName>
    </submittedName>
    <submittedName>
        <fullName evidence="5">Putative acetyltransferase</fullName>
        <ecNumber evidence="5">2.3.1.-</ecNumber>
    </submittedName>
</protein>
<reference evidence="5 7" key="2">
    <citation type="submission" date="2020-08" db="EMBL/GenBank/DDBJ databases">
        <title>Sequencing the genomes of 1000 actinobacteria strains.</title>
        <authorList>
            <person name="Klenk H.-P."/>
        </authorList>
    </citation>
    <scope>NUCLEOTIDE SEQUENCE [LARGE SCALE GENOMIC DNA]</scope>
    <source>
        <strain evidence="5 7">DSM 9581</strain>
    </source>
</reference>
<organism evidence="4 6">
    <name type="scientific">Cellulomonas hominis</name>
    <dbReference type="NCBI Taxonomy" id="156981"/>
    <lineage>
        <taxon>Bacteria</taxon>
        <taxon>Bacillati</taxon>
        <taxon>Actinomycetota</taxon>
        <taxon>Actinomycetes</taxon>
        <taxon>Micrococcales</taxon>
        <taxon>Cellulomonadaceae</taxon>
        <taxon>Cellulomonas</taxon>
    </lineage>
</organism>
<name>A0A511FBY9_9CELL</name>
<reference evidence="4 6" key="1">
    <citation type="submission" date="2019-07" db="EMBL/GenBank/DDBJ databases">
        <title>Whole genome shotgun sequence of Cellulomonas hominis NBRC 16055.</title>
        <authorList>
            <person name="Hosoyama A."/>
            <person name="Uohara A."/>
            <person name="Ohji S."/>
            <person name="Ichikawa N."/>
        </authorList>
    </citation>
    <scope>NUCLEOTIDE SEQUENCE [LARGE SCALE GENOMIC DNA]</scope>
    <source>
        <strain evidence="4 6">NBRC 16055</strain>
    </source>
</reference>
<dbReference type="Proteomes" id="UP000564629">
    <property type="component" value="Unassembled WGS sequence"/>
</dbReference>
<dbReference type="Proteomes" id="UP000321723">
    <property type="component" value="Unassembled WGS sequence"/>
</dbReference>
<accession>A0A511FBY9</accession>
<evidence type="ECO:0000313" key="6">
    <source>
        <dbReference type="Proteomes" id="UP000321723"/>
    </source>
</evidence>
<gene>
    <name evidence="4" type="ORF">CHO01_18610</name>
    <name evidence="5" type="ORF">HNR08_001418</name>
</gene>
<dbReference type="InterPro" id="IPR000182">
    <property type="entry name" value="GNAT_dom"/>
</dbReference>
<dbReference type="GO" id="GO:0016747">
    <property type="term" value="F:acyltransferase activity, transferring groups other than amino-acyl groups"/>
    <property type="evidence" value="ECO:0007669"/>
    <property type="project" value="InterPro"/>
</dbReference>
<evidence type="ECO:0000259" key="3">
    <source>
        <dbReference type="PROSITE" id="PS51186"/>
    </source>
</evidence>
<dbReference type="Gene3D" id="3.40.630.30">
    <property type="match status" value="1"/>
</dbReference>
<dbReference type="PROSITE" id="PS51186">
    <property type="entry name" value="GNAT"/>
    <property type="match status" value="1"/>
</dbReference>
<dbReference type="EMBL" id="JACHDN010000001">
    <property type="protein sequence ID" value="MBB5472682.1"/>
    <property type="molecule type" value="Genomic_DNA"/>
</dbReference>
<keyword evidence="6" id="KW-1185">Reference proteome</keyword>
<dbReference type="EMBL" id="BJVQ01000022">
    <property type="protein sequence ID" value="GEL46745.1"/>
    <property type="molecule type" value="Genomic_DNA"/>
</dbReference>
<comment type="caution">
    <text evidence="4">The sequence shown here is derived from an EMBL/GenBank/DDBJ whole genome shotgun (WGS) entry which is preliminary data.</text>
</comment>
<evidence type="ECO:0000313" key="4">
    <source>
        <dbReference type="EMBL" id="GEL46745.1"/>
    </source>
</evidence>
<keyword evidence="1 4" id="KW-0808">Transferase</keyword>
<keyword evidence="2 5" id="KW-0012">Acyltransferase</keyword>
<dbReference type="EC" id="2.3.1.-" evidence="5"/>
<evidence type="ECO:0000256" key="1">
    <source>
        <dbReference type="ARBA" id="ARBA00022679"/>
    </source>
</evidence>
<dbReference type="PANTHER" id="PTHR43877">
    <property type="entry name" value="AMINOALKYLPHOSPHONATE N-ACETYLTRANSFERASE-RELATED-RELATED"/>
    <property type="match status" value="1"/>
</dbReference>
<evidence type="ECO:0000256" key="2">
    <source>
        <dbReference type="ARBA" id="ARBA00023315"/>
    </source>
</evidence>
<evidence type="ECO:0000313" key="5">
    <source>
        <dbReference type="EMBL" id="MBB5472682.1"/>
    </source>
</evidence>
<dbReference type="InterPro" id="IPR016181">
    <property type="entry name" value="Acyl_CoA_acyltransferase"/>
</dbReference>
<evidence type="ECO:0000313" key="7">
    <source>
        <dbReference type="Proteomes" id="UP000564629"/>
    </source>
</evidence>
<dbReference type="Pfam" id="PF00583">
    <property type="entry name" value="Acetyltransf_1"/>
    <property type="match status" value="1"/>
</dbReference>
<dbReference type="RefSeq" id="WP_146836971.1">
    <property type="nucleotide sequence ID" value="NZ_BJVQ01000022.1"/>
</dbReference>
<dbReference type="PANTHER" id="PTHR43877:SF5">
    <property type="entry name" value="BLL8307 PROTEIN"/>
    <property type="match status" value="1"/>
</dbReference>